<accession>A0A0A9A9P1</accession>
<organism evidence="1">
    <name type="scientific">Arundo donax</name>
    <name type="common">Giant reed</name>
    <name type="synonym">Donax arundinaceus</name>
    <dbReference type="NCBI Taxonomy" id="35708"/>
    <lineage>
        <taxon>Eukaryota</taxon>
        <taxon>Viridiplantae</taxon>
        <taxon>Streptophyta</taxon>
        <taxon>Embryophyta</taxon>
        <taxon>Tracheophyta</taxon>
        <taxon>Spermatophyta</taxon>
        <taxon>Magnoliopsida</taxon>
        <taxon>Liliopsida</taxon>
        <taxon>Poales</taxon>
        <taxon>Poaceae</taxon>
        <taxon>PACMAD clade</taxon>
        <taxon>Arundinoideae</taxon>
        <taxon>Arundineae</taxon>
        <taxon>Arundo</taxon>
    </lineage>
</organism>
<dbReference type="AlphaFoldDB" id="A0A0A9A9P1"/>
<proteinExistence type="predicted"/>
<dbReference type="EMBL" id="GBRH01251282">
    <property type="protein sequence ID" value="JAD46613.1"/>
    <property type="molecule type" value="Transcribed_RNA"/>
</dbReference>
<reference evidence="1" key="1">
    <citation type="submission" date="2014-09" db="EMBL/GenBank/DDBJ databases">
        <authorList>
            <person name="Magalhaes I.L.F."/>
            <person name="Oliveira U."/>
            <person name="Santos F.R."/>
            <person name="Vidigal T.H.D.A."/>
            <person name="Brescovit A.D."/>
            <person name="Santos A.J."/>
        </authorList>
    </citation>
    <scope>NUCLEOTIDE SEQUENCE</scope>
    <source>
        <tissue evidence="1">Shoot tissue taken approximately 20 cm above the soil surface</tissue>
    </source>
</reference>
<name>A0A0A9A9P1_ARUDO</name>
<protein>
    <submittedName>
        <fullName evidence="1">Uncharacterized protein</fullName>
    </submittedName>
</protein>
<sequence>MSSGGSFLGPKNMRCVQLIPSPSRVSS</sequence>
<evidence type="ECO:0000313" key="1">
    <source>
        <dbReference type="EMBL" id="JAD46613.1"/>
    </source>
</evidence>
<reference evidence="1" key="2">
    <citation type="journal article" date="2015" name="Data Brief">
        <title>Shoot transcriptome of the giant reed, Arundo donax.</title>
        <authorList>
            <person name="Barrero R.A."/>
            <person name="Guerrero F.D."/>
            <person name="Moolhuijzen P."/>
            <person name="Goolsby J.A."/>
            <person name="Tidwell J."/>
            <person name="Bellgard S.E."/>
            <person name="Bellgard M.I."/>
        </authorList>
    </citation>
    <scope>NUCLEOTIDE SEQUENCE</scope>
    <source>
        <tissue evidence="1">Shoot tissue taken approximately 20 cm above the soil surface</tissue>
    </source>
</reference>